<dbReference type="InterPro" id="IPR011047">
    <property type="entry name" value="Quinoprotein_ADH-like_sf"/>
</dbReference>
<dbReference type="Proteomes" id="UP000184522">
    <property type="component" value="Unassembled WGS sequence"/>
</dbReference>
<name>A0A1M5PPE2_9FLAO</name>
<dbReference type="OrthoDB" id="1093345at2"/>
<organism evidence="1 2">
    <name type="scientific">Winogradskyella jejuensis</name>
    <dbReference type="NCBI Taxonomy" id="1089305"/>
    <lineage>
        <taxon>Bacteria</taxon>
        <taxon>Pseudomonadati</taxon>
        <taxon>Bacteroidota</taxon>
        <taxon>Flavobacteriia</taxon>
        <taxon>Flavobacteriales</taxon>
        <taxon>Flavobacteriaceae</taxon>
        <taxon>Winogradskyella</taxon>
    </lineage>
</organism>
<sequence length="780" mass="89242">MKNLFPYIFLTFIFSSCSGRYETKTEVSDLFPQSCEIIIKINALNNLSKSTHKELLLDDLKNDSLLKSLQSLNFGESQYIGIVDNASVFFTEKSKDLILKDSTLDIETTKLPKSEIYKTVFNKDTIYLKVIDSFFMGSKNLSALRKIKKQKNTELRNLLNASNPKAAITIINKKKNNLLLSEVDSIYHNSNDLIDINFDARSIYINGTTKGKDSLFYLDTFKNTKPQEFNIAKIIPANIKSIERIAFDDFSVFRDNLQTIHKTSFDSIPNFLNYVNEIAQIDLSNSESAIAINTLDIELITDELGLDNKAEDYKGVSIFRFQNQTVFSEYFKPFIEVDKVSYFFITENFVVFSDKLETLKNIISSKLNNQVFSSSEKYETLSENLVDESSYLIYKNEETLSHFLNTNTTDYNANIVQYTYDNDFAHINGVFSKFKKQAAAKTVTEDFTVNLSSEILLQPQTVKNHRNKTNEIVVQDINNRLYLISNSGKILWKKQLNGPVLGEIKQIDIYRNNRLQLAFATPNNVYVIDRNGKDVGPFPLKFSDKITQPLSVFDYDNQKNYRLLVTQDKSLLMYDTKAKRVGGFKYNGAKESISSQPKHFRISSKDYIVFSQGSKLEILNRQGKERISTKGSIDFSSNEIYDYQNKFTTLTKRGELAQVDTKGQINLKNLGLNADTEITTTNKTLVALTENKLKIKSRVLDLDYGNYTTPKIFYLQDKIYITTTDLQTKKVYVFDSQAKLLPNFPVYGTSTAVIDNLDNKRNPELITLGDSSTIIVYKMN</sequence>
<reference evidence="2" key="1">
    <citation type="submission" date="2016-11" db="EMBL/GenBank/DDBJ databases">
        <authorList>
            <person name="Varghese N."/>
            <person name="Submissions S."/>
        </authorList>
    </citation>
    <scope>NUCLEOTIDE SEQUENCE [LARGE SCALE GENOMIC DNA]</scope>
    <source>
        <strain evidence="2">DSM 25330</strain>
    </source>
</reference>
<accession>A0A1M5PPE2</accession>
<protein>
    <submittedName>
        <fullName evidence="1">Uncharacterized protein</fullName>
    </submittedName>
</protein>
<dbReference type="STRING" id="1089305.SAMN05444148_1552"/>
<keyword evidence="2" id="KW-1185">Reference proteome</keyword>
<dbReference type="AlphaFoldDB" id="A0A1M5PPE2"/>
<evidence type="ECO:0000313" key="2">
    <source>
        <dbReference type="Proteomes" id="UP000184522"/>
    </source>
</evidence>
<dbReference type="SUPFAM" id="SSF50998">
    <property type="entry name" value="Quinoprotein alcohol dehydrogenase-like"/>
    <property type="match status" value="1"/>
</dbReference>
<proteinExistence type="predicted"/>
<dbReference type="RefSeq" id="WP_073084956.1">
    <property type="nucleotide sequence ID" value="NZ_FQWS01000001.1"/>
</dbReference>
<dbReference type="PROSITE" id="PS51257">
    <property type="entry name" value="PROKAR_LIPOPROTEIN"/>
    <property type="match status" value="1"/>
</dbReference>
<evidence type="ECO:0000313" key="1">
    <source>
        <dbReference type="EMBL" id="SHH03604.1"/>
    </source>
</evidence>
<gene>
    <name evidence="1" type="ORF">SAMN05444148_1552</name>
</gene>
<dbReference type="EMBL" id="FQWS01000001">
    <property type="protein sequence ID" value="SHH03604.1"/>
    <property type="molecule type" value="Genomic_DNA"/>
</dbReference>